<gene>
    <name evidence="2" type="ORF">GRX01_04230</name>
</gene>
<protein>
    <recommendedName>
        <fullName evidence="4">DUF2795 domain-containing protein</fullName>
    </recommendedName>
</protein>
<dbReference type="Proteomes" id="UP000437065">
    <property type="component" value="Unassembled WGS sequence"/>
</dbReference>
<evidence type="ECO:0000256" key="1">
    <source>
        <dbReference type="SAM" id="MobiDB-lite"/>
    </source>
</evidence>
<dbReference type="RefSeq" id="WP_159663744.1">
    <property type="nucleotide sequence ID" value="NZ_WUUS01000002.1"/>
</dbReference>
<sequence>MANDPGDTREQGIEFGGLTADLEGESYPLSHEALLDRYGDHELGLGDDQVALREVLSPDLEQEYEDVESVRQAVFTMVSDDAVGREGYSDRGGSGSDGTDPSESESV</sequence>
<dbReference type="Pfam" id="PF19102">
    <property type="entry name" value="DUF5789"/>
    <property type="match status" value="1"/>
</dbReference>
<dbReference type="EMBL" id="WUUS01000002">
    <property type="protein sequence ID" value="MXR40555.1"/>
    <property type="molecule type" value="Genomic_DNA"/>
</dbReference>
<comment type="caution">
    <text evidence="2">The sequence shown here is derived from an EMBL/GenBank/DDBJ whole genome shotgun (WGS) entry which is preliminary data.</text>
</comment>
<feature type="region of interest" description="Disordered" evidence="1">
    <location>
        <begin position="80"/>
        <end position="107"/>
    </location>
</feature>
<proteinExistence type="predicted"/>
<evidence type="ECO:0000313" key="2">
    <source>
        <dbReference type="EMBL" id="MXR40555.1"/>
    </source>
</evidence>
<accession>A0A6B0SPA8</accession>
<keyword evidence="3" id="KW-1185">Reference proteome</keyword>
<evidence type="ECO:0000313" key="3">
    <source>
        <dbReference type="Proteomes" id="UP000437065"/>
    </source>
</evidence>
<reference evidence="2 3" key="1">
    <citation type="submission" date="2019-12" db="EMBL/GenBank/DDBJ databases">
        <title>Isolation and characterization of three novel carbon monoxide-oxidizing members of Halobacteria from salione crusts and soils.</title>
        <authorList>
            <person name="Myers M.R."/>
            <person name="King G.M."/>
        </authorList>
    </citation>
    <scope>NUCLEOTIDE SEQUENCE [LARGE SCALE GENOMIC DNA]</scope>
    <source>
        <strain evidence="2 3">WSA2</strain>
    </source>
</reference>
<dbReference type="AlphaFoldDB" id="A0A6B0SPA8"/>
<dbReference type="OrthoDB" id="317850at2157"/>
<evidence type="ECO:0008006" key="4">
    <source>
        <dbReference type="Google" id="ProtNLM"/>
    </source>
</evidence>
<organism evidence="2 3">
    <name type="scientific">Halobaculum saliterrae</name>
    <dbReference type="NCBI Taxonomy" id="2073113"/>
    <lineage>
        <taxon>Archaea</taxon>
        <taxon>Methanobacteriati</taxon>
        <taxon>Methanobacteriota</taxon>
        <taxon>Stenosarchaea group</taxon>
        <taxon>Halobacteria</taxon>
        <taxon>Halobacteriales</taxon>
        <taxon>Haloferacaceae</taxon>
        <taxon>Halobaculum</taxon>
    </lineage>
</organism>
<dbReference type="InterPro" id="IPR043899">
    <property type="entry name" value="DUF5789"/>
</dbReference>
<name>A0A6B0SPA8_9EURY</name>